<feature type="region of interest" description="Disordered" evidence="1">
    <location>
        <begin position="22"/>
        <end position="55"/>
    </location>
</feature>
<organism evidence="2 3">
    <name type="scientific">Choiromyces venosus 120613-1</name>
    <dbReference type="NCBI Taxonomy" id="1336337"/>
    <lineage>
        <taxon>Eukaryota</taxon>
        <taxon>Fungi</taxon>
        <taxon>Dikarya</taxon>
        <taxon>Ascomycota</taxon>
        <taxon>Pezizomycotina</taxon>
        <taxon>Pezizomycetes</taxon>
        <taxon>Pezizales</taxon>
        <taxon>Tuberaceae</taxon>
        <taxon>Choiromyces</taxon>
    </lineage>
</organism>
<reference evidence="2 3" key="1">
    <citation type="journal article" date="2018" name="Nat. Ecol. Evol.">
        <title>Pezizomycetes genomes reveal the molecular basis of ectomycorrhizal truffle lifestyle.</title>
        <authorList>
            <person name="Murat C."/>
            <person name="Payen T."/>
            <person name="Noel B."/>
            <person name="Kuo A."/>
            <person name="Morin E."/>
            <person name="Chen J."/>
            <person name="Kohler A."/>
            <person name="Krizsan K."/>
            <person name="Balestrini R."/>
            <person name="Da Silva C."/>
            <person name="Montanini B."/>
            <person name="Hainaut M."/>
            <person name="Levati E."/>
            <person name="Barry K.W."/>
            <person name="Belfiori B."/>
            <person name="Cichocki N."/>
            <person name="Clum A."/>
            <person name="Dockter R.B."/>
            <person name="Fauchery L."/>
            <person name="Guy J."/>
            <person name="Iotti M."/>
            <person name="Le Tacon F."/>
            <person name="Lindquist E.A."/>
            <person name="Lipzen A."/>
            <person name="Malagnac F."/>
            <person name="Mello A."/>
            <person name="Molinier V."/>
            <person name="Miyauchi S."/>
            <person name="Poulain J."/>
            <person name="Riccioni C."/>
            <person name="Rubini A."/>
            <person name="Sitrit Y."/>
            <person name="Splivallo R."/>
            <person name="Traeger S."/>
            <person name="Wang M."/>
            <person name="Zifcakova L."/>
            <person name="Wipf D."/>
            <person name="Zambonelli A."/>
            <person name="Paolocci F."/>
            <person name="Nowrousian M."/>
            <person name="Ottonello S."/>
            <person name="Baldrian P."/>
            <person name="Spatafora J.W."/>
            <person name="Henrissat B."/>
            <person name="Nagy L.G."/>
            <person name="Aury J.M."/>
            <person name="Wincker P."/>
            <person name="Grigoriev I.V."/>
            <person name="Bonfante P."/>
            <person name="Martin F.M."/>
        </authorList>
    </citation>
    <scope>NUCLEOTIDE SEQUENCE [LARGE SCALE GENOMIC DNA]</scope>
    <source>
        <strain evidence="2 3">120613-1</strain>
    </source>
</reference>
<feature type="compositionally biased region" description="Basic and acidic residues" evidence="1">
    <location>
        <begin position="32"/>
        <end position="55"/>
    </location>
</feature>
<evidence type="ECO:0000313" key="2">
    <source>
        <dbReference type="EMBL" id="RPA88387.1"/>
    </source>
</evidence>
<proteinExistence type="predicted"/>
<feature type="non-terminal residue" evidence="2">
    <location>
        <position position="1"/>
    </location>
</feature>
<dbReference type="EMBL" id="ML121167">
    <property type="protein sequence ID" value="RPA88387.1"/>
    <property type="molecule type" value="Genomic_DNA"/>
</dbReference>
<dbReference type="Proteomes" id="UP000276215">
    <property type="component" value="Unassembled WGS sequence"/>
</dbReference>
<keyword evidence="3" id="KW-1185">Reference proteome</keyword>
<evidence type="ECO:0000256" key="1">
    <source>
        <dbReference type="SAM" id="MobiDB-lite"/>
    </source>
</evidence>
<protein>
    <submittedName>
        <fullName evidence="2">Uncharacterized protein</fullName>
    </submittedName>
</protein>
<name>A0A3N4ISM6_9PEZI</name>
<sequence>NYLSYLYLIYYDYPNVVQTPTVPVGKGPPSLQDRKQQEGGRERIKLKAKTCTETR</sequence>
<dbReference type="AlphaFoldDB" id="A0A3N4ISM6"/>
<gene>
    <name evidence="2" type="ORF">L873DRAFT_1824569</name>
</gene>
<evidence type="ECO:0000313" key="3">
    <source>
        <dbReference type="Proteomes" id="UP000276215"/>
    </source>
</evidence>
<accession>A0A3N4ISM6</accession>